<sequence length="434" mass="48788">MVHLQSAVAGPAQQIISGMFYEGRLYEDALRALEDRFGKKEDIVQENMKAIFRSPSPSSNQDLQGLERFHSAVHSAVTVLQNLEYDGDLHSTENLRRVIEKLPQDMKYAWSEHAVEMEPRRASLTEFDQWLAKQPRSLGGGGAVRPSRWPRALRASLRVWGTALSAFAFADWLWNELDMADDGTVAQIDILIGIDHLYQIILWKQVEMNMDEILQLMDEEAGPWLDQQLPPLHVVLGDSVARVSGLGSRREEDATINLARGGATWSSLNDDLLEVVADWRRDAEEAGRRLGSAIVWMTGNDIYSRLTGLPSASDKTLLRMSGNATEVTDALLGIAEAVIVLGPVARLDGEILPVQWEDTAAYAAERHLKHTLPREVHFVPVGRQLTKKLWKRAHCVSDCRQWYELDQIHINPEGFRKMAAAEGLPSWIRFRDGA</sequence>
<dbReference type="InterPro" id="IPR005312">
    <property type="entry name" value="DUF1759"/>
</dbReference>
<dbReference type="OrthoDB" id="6346377at2759"/>
<dbReference type="Gene3D" id="3.40.50.1110">
    <property type="entry name" value="SGNH hydrolase"/>
    <property type="match status" value="1"/>
</dbReference>
<dbReference type="AlphaFoldDB" id="A0A6A4VD15"/>
<gene>
    <name evidence="1" type="ORF">FJT64_013393</name>
</gene>
<dbReference type="PANTHER" id="PTHR47331">
    <property type="entry name" value="PHD-TYPE DOMAIN-CONTAINING PROTEIN"/>
    <property type="match status" value="1"/>
</dbReference>
<evidence type="ECO:0000313" key="1">
    <source>
        <dbReference type="EMBL" id="KAF0288242.1"/>
    </source>
</evidence>
<name>A0A6A4VD15_AMPAM</name>
<dbReference type="PANTHER" id="PTHR47331:SF5">
    <property type="entry name" value="RIBONUCLEASE H"/>
    <property type="match status" value="1"/>
</dbReference>
<keyword evidence="2" id="KW-1185">Reference proteome</keyword>
<dbReference type="SUPFAM" id="SSF52266">
    <property type="entry name" value="SGNH hydrolase"/>
    <property type="match status" value="1"/>
</dbReference>
<dbReference type="InterPro" id="IPR036514">
    <property type="entry name" value="SGNH_hydro_sf"/>
</dbReference>
<dbReference type="CDD" id="cd00229">
    <property type="entry name" value="SGNH_hydrolase"/>
    <property type="match status" value="1"/>
</dbReference>
<dbReference type="EMBL" id="VIIS01002122">
    <property type="protein sequence ID" value="KAF0288242.1"/>
    <property type="molecule type" value="Genomic_DNA"/>
</dbReference>
<dbReference type="Pfam" id="PF03564">
    <property type="entry name" value="DUF1759"/>
    <property type="match status" value="1"/>
</dbReference>
<accession>A0A6A4VD15</accession>
<protein>
    <submittedName>
        <fullName evidence="1">Uncharacterized protein</fullName>
    </submittedName>
</protein>
<organism evidence="1 2">
    <name type="scientific">Amphibalanus amphitrite</name>
    <name type="common">Striped barnacle</name>
    <name type="synonym">Balanus amphitrite</name>
    <dbReference type="NCBI Taxonomy" id="1232801"/>
    <lineage>
        <taxon>Eukaryota</taxon>
        <taxon>Metazoa</taxon>
        <taxon>Ecdysozoa</taxon>
        <taxon>Arthropoda</taxon>
        <taxon>Crustacea</taxon>
        <taxon>Multicrustacea</taxon>
        <taxon>Cirripedia</taxon>
        <taxon>Thoracica</taxon>
        <taxon>Thoracicalcarea</taxon>
        <taxon>Balanomorpha</taxon>
        <taxon>Balanoidea</taxon>
        <taxon>Balanidae</taxon>
        <taxon>Amphibalaninae</taxon>
        <taxon>Amphibalanus</taxon>
    </lineage>
</organism>
<comment type="caution">
    <text evidence="1">The sequence shown here is derived from an EMBL/GenBank/DDBJ whole genome shotgun (WGS) entry which is preliminary data.</text>
</comment>
<proteinExistence type="predicted"/>
<evidence type="ECO:0000313" key="2">
    <source>
        <dbReference type="Proteomes" id="UP000440578"/>
    </source>
</evidence>
<dbReference type="Proteomes" id="UP000440578">
    <property type="component" value="Unassembled WGS sequence"/>
</dbReference>
<reference evidence="1 2" key="1">
    <citation type="submission" date="2019-07" db="EMBL/GenBank/DDBJ databases">
        <title>Draft genome assembly of a fouling barnacle, Amphibalanus amphitrite (Darwin, 1854): The first reference genome for Thecostraca.</title>
        <authorList>
            <person name="Kim W."/>
        </authorList>
    </citation>
    <scope>NUCLEOTIDE SEQUENCE [LARGE SCALE GENOMIC DNA]</scope>
    <source>
        <strain evidence="1">SNU_AA5</strain>
        <tissue evidence="1">Soma without cirri and trophi</tissue>
    </source>
</reference>